<keyword evidence="1" id="KW-0812">Transmembrane</keyword>
<organism evidence="3 4">
    <name type="scientific">Nocardioides soli</name>
    <dbReference type="NCBI Taxonomy" id="1036020"/>
    <lineage>
        <taxon>Bacteria</taxon>
        <taxon>Bacillati</taxon>
        <taxon>Actinomycetota</taxon>
        <taxon>Actinomycetes</taxon>
        <taxon>Propionibacteriales</taxon>
        <taxon>Nocardioidaceae</taxon>
        <taxon>Nocardioides</taxon>
    </lineage>
</organism>
<dbReference type="RefSeq" id="WP_183591459.1">
    <property type="nucleotide sequence ID" value="NZ_JACHWR010000001.1"/>
</dbReference>
<evidence type="ECO:0000313" key="4">
    <source>
        <dbReference type="Proteomes" id="UP000589626"/>
    </source>
</evidence>
<feature type="domain" description="YdbS-like PH" evidence="2">
    <location>
        <begin position="80"/>
        <end position="161"/>
    </location>
</feature>
<dbReference type="Pfam" id="PF03703">
    <property type="entry name" value="bPH_2"/>
    <property type="match status" value="2"/>
</dbReference>
<feature type="transmembrane region" description="Helical" evidence="1">
    <location>
        <begin position="63"/>
        <end position="81"/>
    </location>
</feature>
<feature type="domain" description="YdbS-like PH" evidence="2">
    <location>
        <begin position="423"/>
        <end position="490"/>
    </location>
</feature>
<dbReference type="PANTHER" id="PTHR34473">
    <property type="entry name" value="UPF0699 TRANSMEMBRANE PROTEIN YDBS"/>
    <property type="match status" value="1"/>
</dbReference>
<proteinExistence type="predicted"/>
<dbReference type="InterPro" id="IPR014529">
    <property type="entry name" value="UCP026631"/>
</dbReference>
<gene>
    <name evidence="3" type="ORF">FHU40_001376</name>
</gene>
<reference evidence="3 4" key="1">
    <citation type="submission" date="2020-08" db="EMBL/GenBank/DDBJ databases">
        <title>Sequencing the genomes of 1000 actinobacteria strains.</title>
        <authorList>
            <person name="Klenk H.-P."/>
        </authorList>
    </citation>
    <scope>NUCLEOTIDE SEQUENCE [LARGE SCALE GENOMIC DNA]</scope>
    <source>
        <strain evidence="3 4">DSM 105498</strain>
    </source>
</reference>
<evidence type="ECO:0000259" key="2">
    <source>
        <dbReference type="Pfam" id="PF03703"/>
    </source>
</evidence>
<protein>
    <submittedName>
        <fullName evidence="3">Putative membrane protein</fullName>
    </submittedName>
</protein>
<sequence length="518" mass="54851">MTDPETAPETPEAGGIPVAAEDVAWRRLDPRMLLIYPVRELVRFLPALLAIFIAGTAAGRTDWWHGLGIAIPVALGLLRYFTTYYRITAARVELRRGLVNRHLLSTPLDRVRTVDVTASLTHRLLGLTTVRIGTGTASTDDEDHLDLDGLPVEHARRLRAELLRLGDAGSEAAPTDRVVVRFDPAWVRFAPLTTTGLVLAGGALGVAAQTLNAVGGFDDLDAEGIVNGATGWSIWLAVPIGLVLLAILVSALAITGYVVTNWGFTLTHTGPRRHGAWHLRRGLLTTRETTVDDERVSGVSIADPLALRAARGARVSAIVTGLDRGRSASSLLAPPCPRPVVDRVAAEVLGTVAPVQTPLTGHGPRARGRRYTRASGPVLVALAVVVGAVAAGVLDTWWLVTLLALPAALLLAHDRAAALGHALVDRHLVARSGSLDRRREALAVRGVIGWNLRASWFQRRAGLTTLVATTAGGRQAVTVLDVPVDTAVALAHDAMPELLGQFLVSPETSAPSPAAPGL</sequence>
<feature type="transmembrane region" description="Helical" evidence="1">
    <location>
        <begin position="41"/>
        <end position="57"/>
    </location>
</feature>
<evidence type="ECO:0000313" key="3">
    <source>
        <dbReference type="EMBL" id="MBB3041575.1"/>
    </source>
</evidence>
<feature type="transmembrane region" description="Helical" evidence="1">
    <location>
        <begin position="232"/>
        <end position="259"/>
    </location>
</feature>
<accession>A0A7W4VTL8</accession>
<keyword evidence="1" id="KW-1133">Transmembrane helix</keyword>
<dbReference type="AlphaFoldDB" id="A0A7W4VTL8"/>
<feature type="transmembrane region" description="Helical" evidence="1">
    <location>
        <begin position="374"/>
        <end position="391"/>
    </location>
</feature>
<name>A0A7W4VTL8_9ACTN</name>
<comment type="caution">
    <text evidence="3">The sequence shown here is derived from an EMBL/GenBank/DDBJ whole genome shotgun (WGS) entry which is preliminary data.</text>
</comment>
<dbReference type="InterPro" id="IPR005182">
    <property type="entry name" value="YdbS-like_PH"/>
</dbReference>
<feature type="transmembrane region" description="Helical" evidence="1">
    <location>
        <begin position="189"/>
        <end position="212"/>
    </location>
</feature>
<keyword evidence="4" id="KW-1185">Reference proteome</keyword>
<dbReference type="PANTHER" id="PTHR34473:SF2">
    <property type="entry name" value="UPF0699 TRANSMEMBRANE PROTEIN YDBT"/>
    <property type="match status" value="1"/>
</dbReference>
<evidence type="ECO:0000256" key="1">
    <source>
        <dbReference type="SAM" id="Phobius"/>
    </source>
</evidence>
<keyword evidence="1" id="KW-0472">Membrane</keyword>
<dbReference type="EMBL" id="JACHWR010000001">
    <property type="protein sequence ID" value="MBB3041575.1"/>
    <property type="molecule type" value="Genomic_DNA"/>
</dbReference>
<dbReference type="Proteomes" id="UP000589626">
    <property type="component" value="Unassembled WGS sequence"/>
</dbReference>
<dbReference type="PIRSF" id="PIRSF026631">
    <property type="entry name" value="UCP026631"/>
    <property type="match status" value="1"/>
</dbReference>